<evidence type="ECO:0000256" key="4">
    <source>
        <dbReference type="PROSITE-ProRule" id="PRU00335"/>
    </source>
</evidence>
<sequence>MTAARRTQEERSTATRALLLDATIDCLVAYGYSGTTTMRVAGLAGVSRGAMVHHYATKADLVLAAVEHLAERQLDAARTGFARLREADDWAETALELIWEAHQGPLFEAGVELLVAARTDPLIRARLAECDRAVTAGLTAALDDRVREESLLTVLDAVRGLRMRTFLQPGQTSGWQRLRGTLHGTLTH</sequence>
<evidence type="ECO:0000256" key="3">
    <source>
        <dbReference type="ARBA" id="ARBA00023163"/>
    </source>
</evidence>
<reference evidence="6 7" key="1">
    <citation type="submission" date="2024-10" db="EMBL/GenBank/DDBJ databases">
        <title>The Natural Products Discovery Center: Release of the First 8490 Sequenced Strains for Exploring Actinobacteria Biosynthetic Diversity.</title>
        <authorList>
            <person name="Kalkreuter E."/>
            <person name="Kautsar S.A."/>
            <person name="Yang D."/>
            <person name="Bader C.D."/>
            <person name="Teijaro C.N."/>
            <person name="Fluegel L."/>
            <person name="Davis C.M."/>
            <person name="Simpson J.R."/>
            <person name="Lauterbach L."/>
            <person name="Steele A.D."/>
            <person name="Gui C."/>
            <person name="Meng S."/>
            <person name="Li G."/>
            <person name="Viehrig K."/>
            <person name="Ye F."/>
            <person name="Su P."/>
            <person name="Kiefer A.F."/>
            <person name="Nichols A."/>
            <person name="Cepeda A.J."/>
            <person name="Yan W."/>
            <person name="Fan B."/>
            <person name="Jiang Y."/>
            <person name="Adhikari A."/>
            <person name="Zheng C.-J."/>
            <person name="Schuster L."/>
            <person name="Cowan T.M."/>
            <person name="Smanski M.J."/>
            <person name="Chevrette M.G."/>
            <person name="De Carvalho L.P.S."/>
            <person name="Shen B."/>
        </authorList>
    </citation>
    <scope>NUCLEOTIDE SEQUENCE [LARGE SCALE GENOMIC DNA]</scope>
    <source>
        <strain evidence="6 7">NPDC050545</strain>
    </source>
</reference>
<evidence type="ECO:0000256" key="1">
    <source>
        <dbReference type="ARBA" id="ARBA00023015"/>
    </source>
</evidence>
<dbReference type="InterPro" id="IPR009057">
    <property type="entry name" value="Homeodomain-like_sf"/>
</dbReference>
<gene>
    <name evidence="6" type="ORF">ACIBG2_20350</name>
</gene>
<proteinExistence type="predicted"/>
<feature type="DNA-binding region" description="H-T-H motif" evidence="4">
    <location>
        <begin position="36"/>
        <end position="55"/>
    </location>
</feature>
<evidence type="ECO:0000313" key="6">
    <source>
        <dbReference type="EMBL" id="MFI6499752.1"/>
    </source>
</evidence>
<evidence type="ECO:0000313" key="7">
    <source>
        <dbReference type="Proteomes" id="UP001612741"/>
    </source>
</evidence>
<keyword evidence="1" id="KW-0805">Transcription regulation</keyword>
<keyword evidence="3" id="KW-0804">Transcription</keyword>
<evidence type="ECO:0000256" key="2">
    <source>
        <dbReference type="ARBA" id="ARBA00023125"/>
    </source>
</evidence>
<accession>A0ABW7YV08</accession>
<dbReference type="PANTHER" id="PTHR30055:SF234">
    <property type="entry name" value="HTH-TYPE TRANSCRIPTIONAL REGULATOR BETI"/>
    <property type="match status" value="1"/>
</dbReference>
<name>A0ABW7YV08_9ACTN</name>
<dbReference type="PRINTS" id="PR00455">
    <property type="entry name" value="HTHTETR"/>
</dbReference>
<dbReference type="InterPro" id="IPR050109">
    <property type="entry name" value="HTH-type_TetR-like_transc_reg"/>
</dbReference>
<dbReference type="RefSeq" id="WP_397083255.1">
    <property type="nucleotide sequence ID" value="NZ_JBITGY010000005.1"/>
</dbReference>
<comment type="caution">
    <text evidence="6">The sequence shown here is derived from an EMBL/GenBank/DDBJ whole genome shotgun (WGS) entry which is preliminary data.</text>
</comment>
<dbReference type="PROSITE" id="PS50977">
    <property type="entry name" value="HTH_TETR_2"/>
    <property type="match status" value="1"/>
</dbReference>
<dbReference type="PANTHER" id="PTHR30055">
    <property type="entry name" value="HTH-TYPE TRANSCRIPTIONAL REGULATOR RUTR"/>
    <property type="match status" value="1"/>
</dbReference>
<feature type="domain" description="HTH tetR-type" evidence="5">
    <location>
        <begin position="13"/>
        <end position="73"/>
    </location>
</feature>
<evidence type="ECO:0000259" key="5">
    <source>
        <dbReference type="PROSITE" id="PS50977"/>
    </source>
</evidence>
<protein>
    <submittedName>
        <fullName evidence="6">TetR/AcrR family transcriptional regulator</fullName>
    </submittedName>
</protein>
<dbReference type="SUPFAM" id="SSF46689">
    <property type="entry name" value="Homeodomain-like"/>
    <property type="match status" value="1"/>
</dbReference>
<dbReference type="EMBL" id="JBITGY010000005">
    <property type="protein sequence ID" value="MFI6499752.1"/>
    <property type="molecule type" value="Genomic_DNA"/>
</dbReference>
<keyword evidence="2 4" id="KW-0238">DNA-binding</keyword>
<keyword evidence="7" id="KW-1185">Reference proteome</keyword>
<dbReference type="Pfam" id="PF00440">
    <property type="entry name" value="TetR_N"/>
    <property type="match status" value="1"/>
</dbReference>
<dbReference type="Proteomes" id="UP001612741">
    <property type="component" value="Unassembled WGS sequence"/>
</dbReference>
<dbReference type="InterPro" id="IPR001647">
    <property type="entry name" value="HTH_TetR"/>
</dbReference>
<dbReference type="Gene3D" id="1.10.357.10">
    <property type="entry name" value="Tetracycline Repressor, domain 2"/>
    <property type="match status" value="1"/>
</dbReference>
<organism evidence="6 7">
    <name type="scientific">Nonomuraea typhae</name>
    <dbReference type="NCBI Taxonomy" id="2603600"/>
    <lineage>
        <taxon>Bacteria</taxon>
        <taxon>Bacillati</taxon>
        <taxon>Actinomycetota</taxon>
        <taxon>Actinomycetes</taxon>
        <taxon>Streptosporangiales</taxon>
        <taxon>Streptosporangiaceae</taxon>
        <taxon>Nonomuraea</taxon>
    </lineage>
</organism>